<keyword evidence="2" id="KW-1185">Reference proteome</keyword>
<gene>
    <name evidence="1" type="ORF">ORQ98_23065</name>
</gene>
<dbReference type="EMBL" id="JAPMOU010000044">
    <property type="protein sequence ID" value="MDE1464847.1"/>
    <property type="molecule type" value="Genomic_DNA"/>
</dbReference>
<name>A0ABT5UH72_9GAMM</name>
<evidence type="ECO:0000313" key="1">
    <source>
        <dbReference type="EMBL" id="MDE1464847.1"/>
    </source>
</evidence>
<proteinExistence type="predicted"/>
<reference evidence="1 2" key="1">
    <citation type="submission" date="2022-11" db="EMBL/GenBank/DDBJ databases">
        <title>Spartinivicinus poritis sp. nov., isolated from scleractinian coral Porites lutea.</title>
        <authorList>
            <person name="Zhang G."/>
            <person name="Cai L."/>
            <person name="Wei Q."/>
        </authorList>
    </citation>
    <scope>NUCLEOTIDE SEQUENCE [LARGE SCALE GENOMIC DNA]</scope>
    <source>
        <strain evidence="1 2">A2-2</strain>
    </source>
</reference>
<protein>
    <submittedName>
        <fullName evidence="1">Uncharacterized protein</fullName>
    </submittedName>
</protein>
<evidence type="ECO:0000313" key="2">
    <source>
        <dbReference type="Proteomes" id="UP001528823"/>
    </source>
</evidence>
<comment type="caution">
    <text evidence="1">The sequence shown here is derived from an EMBL/GenBank/DDBJ whole genome shotgun (WGS) entry which is preliminary data.</text>
</comment>
<dbReference type="RefSeq" id="WP_274691155.1">
    <property type="nucleotide sequence ID" value="NZ_JAPMOU010000044.1"/>
</dbReference>
<accession>A0ABT5UH72</accession>
<organism evidence="1 2">
    <name type="scientific">Spartinivicinus poritis</name>
    <dbReference type="NCBI Taxonomy" id="2994640"/>
    <lineage>
        <taxon>Bacteria</taxon>
        <taxon>Pseudomonadati</taxon>
        <taxon>Pseudomonadota</taxon>
        <taxon>Gammaproteobacteria</taxon>
        <taxon>Oceanospirillales</taxon>
        <taxon>Zooshikellaceae</taxon>
        <taxon>Spartinivicinus</taxon>
    </lineage>
</organism>
<dbReference type="Proteomes" id="UP001528823">
    <property type="component" value="Unassembled WGS sequence"/>
</dbReference>
<sequence length="52" mass="5791">MENNIEKDFHKKLDDDLFEITVLQENTTQHAVADITVPCGAGCNCSNNDNPQ</sequence>